<protein>
    <submittedName>
        <fullName evidence="1">Uncharacterized protein</fullName>
    </submittedName>
</protein>
<accession>A0A2P2IMF4</accession>
<proteinExistence type="predicted"/>
<dbReference type="AlphaFoldDB" id="A0A2P2IMF4"/>
<evidence type="ECO:0000313" key="1">
    <source>
        <dbReference type="EMBL" id="MBW82395.1"/>
    </source>
</evidence>
<reference evidence="1" key="1">
    <citation type="submission" date="2018-02" db="EMBL/GenBank/DDBJ databases">
        <title>Rhizophora mucronata_Transcriptome.</title>
        <authorList>
            <person name="Meera S.P."/>
            <person name="Sreeshan A."/>
            <person name="Augustine A."/>
        </authorList>
    </citation>
    <scope>NUCLEOTIDE SEQUENCE</scope>
    <source>
        <tissue evidence="1">Leaf</tissue>
    </source>
</reference>
<dbReference type="EMBL" id="GGEC01001912">
    <property type="protein sequence ID" value="MBW82395.1"/>
    <property type="molecule type" value="Transcribed_RNA"/>
</dbReference>
<name>A0A2P2IMF4_RHIMU</name>
<sequence length="51" mass="5964">MLYVAQLKIIICKGKLTWGLYLLLKPVIIFGVLCNLEWRCCFFDQQMGVQL</sequence>
<dbReference type="EMBL" id="GGEC01001911">
    <property type="protein sequence ID" value="MBW82394.1"/>
    <property type="molecule type" value="Transcribed_RNA"/>
</dbReference>
<organism evidence="1">
    <name type="scientific">Rhizophora mucronata</name>
    <name type="common">Asiatic mangrove</name>
    <dbReference type="NCBI Taxonomy" id="61149"/>
    <lineage>
        <taxon>Eukaryota</taxon>
        <taxon>Viridiplantae</taxon>
        <taxon>Streptophyta</taxon>
        <taxon>Embryophyta</taxon>
        <taxon>Tracheophyta</taxon>
        <taxon>Spermatophyta</taxon>
        <taxon>Magnoliopsida</taxon>
        <taxon>eudicotyledons</taxon>
        <taxon>Gunneridae</taxon>
        <taxon>Pentapetalae</taxon>
        <taxon>rosids</taxon>
        <taxon>fabids</taxon>
        <taxon>Malpighiales</taxon>
        <taxon>Rhizophoraceae</taxon>
        <taxon>Rhizophora</taxon>
    </lineage>
</organism>